<dbReference type="InterPro" id="IPR036097">
    <property type="entry name" value="HisK_dim/P_sf"/>
</dbReference>
<keyword evidence="15" id="KW-1185">Reference proteome</keyword>
<dbReference type="InterPro" id="IPR001610">
    <property type="entry name" value="PAC"/>
</dbReference>
<dbReference type="PROSITE" id="PS50113">
    <property type="entry name" value="PAC"/>
    <property type="match status" value="1"/>
</dbReference>
<feature type="domain" description="PAC" evidence="13">
    <location>
        <begin position="467"/>
        <end position="519"/>
    </location>
</feature>
<dbReference type="PRINTS" id="PR00344">
    <property type="entry name" value="BCTRLSENSOR"/>
</dbReference>
<feature type="domain" description="Histidine kinase" evidence="11">
    <location>
        <begin position="578"/>
        <end position="785"/>
    </location>
</feature>
<evidence type="ECO:0000256" key="4">
    <source>
        <dbReference type="ARBA" id="ARBA00022679"/>
    </source>
</evidence>
<evidence type="ECO:0000256" key="5">
    <source>
        <dbReference type="ARBA" id="ARBA00022741"/>
    </source>
</evidence>
<dbReference type="SMART" id="SM00086">
    <property type="entry name" value="PAC"/>
    <property type="match status" value="1"/>
</dbReference>
<dbReference type="InterPro" id="IPR004358">
    <property type="entry name" value="Sig_transdc_His_kin-like_C"/>
</dbReference>
<dbReference type="InterPro" id="IPR036890">
    <property type="entry name" value="HATPase_C_sf"/>
</dbReference>
<dbReference type="NCBIfam" id="TIGR00229">
    <property type="entry name" value="sensory_box"/>
    <property type="match status" value="1"/>
</dbReference>
<keyword evidence="8" id="KW-0902">Two-component regulatory system</keyword>
<dbReference type="SUPFAM" id="SSF47384">
    <property type="entry name" value="Homodimeric domain of signal transducing histidine kinase"/>
    <property type="match status" value="1"/>
</dbReference>
<dbReference type="SMART" id="SM00091">
    <property type="entry name" value="PAS"/>
    <property type="match status" value="1"/>
</dbReference>
<dbReference type="GO" id="GO:0006355">
    <property type="term" value="P:regulation of DNA-templated transcription"/>
    <property type="evidence" value="ECO:0007669"/>
    <property type="project" value="InterPro"/>
</dbReference>
<evidence type="ECO:0000256" key="2">
    <source>
        <dbReference type="ARBA" id="ARBA00012438"/>
    </source>
</evidence>
<dbReference type="EC" id="2.7.13.3" evidence="2"/>
<dbReference type="SUPFAM" id="SSF55874">
    <property type="entry name" value="ATPase domain of HSP90 chaperone/DNA topoisomerase II/histidine kinase"/>
    <property type="match status" value="1"/>
</dbReference>
<organism evidence="14 15">
    <name type="scientific">Geothermobacter hydrogeniphilus</name>
    <dbReference type="NCBI Taxonomy" id="1969733"/>
    <lineage>
        <taxon>Bacteria</taxon>
        <taxon>Pseudomonadati</taxon>
        <taxon>Thermodesulfobacteriota</taxon>
        <taxon>Desulfuromonadia</taxon>
        <taxon>Desulfuromonadales</taxon>
        <taxon>Geothermobacteraceae</taxon>
        <taxon>Geothermobacter</taxon>
    </lineage>
</organism>
<name>A0A1X0Y5W4_9BACT</name>
<evidence type="ECO:0000259" key="13">
    <source>
        <dbReference type="PROSITE" id="PS50113"/>
    </source>
</evidence>
<dbReference type="InterPro" id="IPR013767">
    <property type="entry name" value="PAS_fold"/>
</dbReference>
<dbReference type="RefSeq" id="WP_085010217.1">
    <property type="nucleotide sequence ID" value="NZ_NAAD01000008.1"/>
</dbReference>
<dbReference type="Gene3D" id="3.30.450.20">
    <property type="entry name" value="PAS domain"/>
    <property type="match status" value="1"/>
</dbReference>
<evidence type="ECO:0000256" key="8">
    <source>
        <dbReference type="ARBA" id="ARBA00023012"/>
    </source>
</evidence>
<evidence type="ECO:0000256" key="1">
    <source>
        <dbReference type="ARBA" id="ARBA00000085"/>
    </source>
</evidence>
<keyword evidence="4" id="KW-0808">Transferase</keyword>
<dbReference type="Gene3D" id="3.30.565.10">
    <property type="entry name" value="Histidine kinase-like ATPase, C-terminal domain"/>
    <property type="match status" value="1"/>
</dbReference>
<evidence type="ECO:0000259" key="11">
    <source>
        <dbReference type="PROSITE" id="PS50109"/>
    </source>
</evidence>
<keyword evidence="5" id="KW-0547">Nucleotide-binding</keyword>
<dbReference type="InterPro" id="IPR003661">
    <property type="entry name" value="HisK_dim/P_dom"/>
</dbReference>
<dbReference type="SMART" id="SM00387">
    <property type="entry name" value="HATPase_c"/>
    <property type="match status" value="1"/>
</dbReference>
<dbReference type="InterPro" id="IPR035965">
    <property type="entry name" value="PAS-like_dom_sf"/>
</dbReference>
<dbReference type="EMBL" id="NAAD01000008">
    <property type="protein sequence ID" value="ORJ60462.1"/>
    <property type="molecule type" value="Genomic_DNA"/>
</dbReference>
<proteinExistence type="predicted"/>
<dbReference type="Pfam" id="PF00512">
    <property type="entry name" value="HisKA"/>
    <property type="match status" value="1"/>
</dbReference>
<accession>A0A1X0Y5W4</accession>
<dbReference type="CDD" id="cd00082">
    <property type="entry name" value="HisKA"/>
    <property type="match status" value="1"/>
</dbReference>
<evidence type="ECO:0000256" key="3">
    <source>
        <dbReference type="ARBA" id="ARBA00022553"/>
    </source>
</evidence>
<evidence type="ECO:0000256" key="10">
    <source>
        <dbReference type="SAM" id="Phobius"/>
    </source>
</evidence>
<feature type="coiled-coil region" evidence="9">
    <location>
        <begin position="510"/>
        <end position="569"/>
    </location>
</feature>
<keyword evidence="6" id="KW-0418">Kinase</keyword>
<feature type="coiled-coil region" evidence="9">
    <location>
        <begin position="39"/>
        <end position="77"/>
    </location>
</feature>
<evidence type="ECO:0000256" key="6">
    <source>
        <dbReference type="ARBA" id="ARBA00022777"/>
    </source>
</evidence>
<dbReference type="PANTHER" id="PTHR43065">
    <property type="entry name" value="SENSOR HISTIDINE KINASE"/>
    <property type="match status" value="1"/>
</dbReference>
<dbReference type="PROSITE" id="PS50112">
    <property type="entry name" value="PAS"/>
    <property type="match status" value="1"/>
</dbReference>
<comment type="caution">
    <text evidence="14">The sequence shown here is derived from an EMBL/GenBank/DDBJ whole genome shotgun (WGS) entry which is preliminary data.</text>
</comment>
<evidence type="ECO:0000313" key="15">
    <source>
        <dbReference type="Proteomes" id="UP000193136"/>
    </source>
</evidence>
<keyword evidence="3" id="KW-0597">Phosphoprotein</keyword>
<sequence length="788" mass="88377">MKPLKPGRKIILLVWVLVMIGLLAGVLTNGLVGWTLHGLNRERQKLAEQEARLSRGAEQLRRLSRQAQTALNELLQLDLGPVREPFPENDLVQLQEELRNTPGIADLKQVSSALEQRSYQLRRIWRRAVSWRAGYRPVYLDNRDRQTLARVRRQLQRLRADLEIFEGRKRLKEALTIRRWRTADSREADRLARELLSYRNQSWRRSLDGINTELVDLSRMVEILAGEDRLDQLADLKDNQLKPSLERLAREIRRLRAAGQLGPDELPSQVIMALNEALFGRGFTVYEQYQTIRPGKGGLYLLVQRRLQLLQQRERLQAEAQRELQQLEALYPPLASLTQQRNRELARQADRSLTNGALDLFMLSLLTLVGFLGLGFLIIRMTRHQLAAMARLRRQNELILTSAGEGVLGLDRRGKAIFINPAGARQLGWEQEELVGLDYRQILRGGEGADASADPISGTLKQGLCHRSDEERFRRRDGSLIPVACAVTPLQDESRQIEGAVVTFMDISDRKAAEKTLRRYYDRLAEQEHALAELNKDLEQKVAERTRLLEEKSRELMAAQEELAHAEKLAAIGSLAAGVAHEINNPAAIIRGNVEILETTLPAGSEAREETGEILRQVERISLITGNLLAFARKQNLRYAEFSPNLLLTEILEQIGHHVPVDGVDIRFEPAAGLPPCRGDAERLRQVFINLIVNALQAMAGNGVLRVATLLDGDSLLVVIADSGPGISEEIRGQIFNPFFTTKAEGTGLGLSVSYGIVQAHDGTIEVESQDGCGSTFSVRLPVGAEPV</sequence>
<evidence type="ECO:0000259" key="12">
    <source>
        <dbReference type="PROSITE" id="PS50112"/>
    </source>
</evidence>
<feature type="transmembrane region" description="Helical" evidence="10">
    <location>
        <begin position="360"/>
        <end position="379"/>
    </location>
</feature>
<dbReference type="PANTHER" id="PTHR43065:SF42">
    <property type="entry name" value="TWO-COMPONENT SENSOR PPRA"/>
    <property type="match status" value="1"/>
</dbReference>
<keyword evidence="10" id="KW-1133">Transmembrane helix</keyword>
<evidence type="ECO:0000313" key="14">
    <source>
        <dbReference type="EMBL" id="ORJ60462.1"/>
    </source>
</evidence>
<dbReference type="CDD" id="cd00130">
    <property type="entry name" value="PAS"/>
    <property type="match status" value="1"/>
</dbReference>
<protein>
    <recommendedName>
        <fullName evidence="2">histidine kinase</fullName>
        <ecNumber evidence="2">2.7.13.3</ecNumber>
    </recommendedName>
</protein>
<comment type="catalytic activity">
    <reaction evidence="1">
        <text>ATP + protein L-histidine = ADP + protein N-phospho-L-histidine.</text>
        <dbReference type="EC" id="2.7.13.3"/>
    </reaction>
</comment>
<dbReference type="AlphaFoldDB" id="A0A1X0Y5W4"/>
<feature type="domain" description="PAS" evidence="12">
    <location>
        <begin position="392"/>
        <end position="436"/>
    </location>
</feature>
<dbReference type="GO" id="GO:0000155">
    <property type="term" value="F:phosphorelay sensor kinase activity"/>
    <property type="evidence" value="ECO:0007669"/>
    <property type="project" value="InterPro"/>
</dbReference>
<keyword evidence="10" id="KW-0472">Membrane</keyword>
<keyword evidence="10" id="KW-0812">Transmembrane</keyword>
<dbReference type="PROSITE" id="PS50109">
    <property type="entry name" value="HIS_KIN"/>
    <property type="match status" value="1"/>
</dbReference>
<keyword evidence="7" id="KW-0067">ATP-binding</keyword>
<dbReference type="InterPro" id="IPR003594">
    <property type="entry name" value="HATPase_dom"/>
</dbReference>
<feature type="transmembrane region" description="Helical" evidence="10">
    <location>
        <begin position="12"/>
        <end position="36"/>
    </location>
</feature>
<dbReference type="SUPFAM" id="SSF55785">
    <property type="entry name" value="PYP-like sensor domain (PAS domain)"/>
    <property type="match status" value="1"/>
</dbReference>
<dbReference type="InterPro" id="IPR000700">
    <property type="entry name" value="PAS-assoc_C"/>
</dbReference>
<evidence type="ECO:0000256" key="9">
    <source>
        <dbReference type="SAM" id="Coils"/>
    </source>
</evidence>
<gene>
    <name evidence="14" type="ORF">B5V00_07820</name>
</gene>
<dbReference type="Pfam" id="PF00989">
    <property type="entry name" value="PAS"/>
    <property type="match status" value="1"/>
</dbReference>
<reference evidence="14 15" key="1">
    <citation type="submission" date="2017-03" db="EMBL/GenBank/DDBJ databases">
        <title>Genome sequence of Geothermobacter sp. EPR-M, Deep-Sea Iron Reducer.</title>
        <authorList>
            <person name="Tully B."/>
            <person name="Savalia P."/>
            <person name="Abuyen K."/>
            <person name="Baughan C."/>
            <person name="Romero E."/>
            <person name="Ronkowski C."/>
            <person name="Torres B."/>
            <person name="Tremblay J."/>
            <person name="Trujillo A."/>
            <person name="Tyler M."/>
            <person name="Perez-Rodriguez I."/>
            <person name="Amend J."/>
        </authorList>
    </citation>
    <scope>NUCLEOTIDE SEQUENCE [LARGE SCALE GENOMIC DNA]</scope>
    <source>
        <strain evidence="14 15">EPR-M</strain>
    </source>
</reference>
<keyword evidence="9" id="KW-0175">Coiled coil</keyword>
<dbReference type="Proteomes" id="UP000193136">
    <property type="component" value="Unassembled WGS sequence"/>
</dbReference>
<dbReference type="GO" id="GO:0005524">
    <property type="term" value="F:ATP binding"/>
    <property type="evidence" value="ECO:0007669"/>
    <property type="project" value="UniProtKB-KW"/>
</dbReference>
<dbReference type="Gene3D" id="1.10.287.130">
    <property type="match status" value="1"/>
</dbReference>
<dbReference type="OrthoDB" id="9773941at2"/>
<dbReference type="InterPro" id="IPR005467">
    <property type="entry name" value="His_kinase_dom"/>
</dbReference>
<dbReference type="SMART" id="SM00388">
    <property type="entry name" value="HisKA"/>
    <property type="match status" value="1"/>
</dbReference>
<dbReference type="Pfam" id="PF02518">
    <property type="entry name" value="HATPase_c"/>
    <property type="match status" value="1"/>
</dbReference>
<evidence type="ECO:0000256" key="7">
    <source>
        <dbReference type="ARBA" id="ARBA00022840"/>
    </source>
</evidence>
<dbReference type="STRING" id="1969733.B5V00_07820"/>
<dbReference type="InterPro" id="IPR000014">
    <property type="entry name" value="PAS"/>
</dbReference>